<keyword evidence="3" id="KW-1185">Reference proteome</keyword>
<feature type="region of interest" description="Disordered" evidence="1">
    <location>
        <begin position="1"/>
        <end position="32"/>
    </location>
</feature>
<reference evidence="2 3" key="1">
    <citation type="journal article" date="2013" name="ISME J.">
        <title>A metabolic model for members of the genus Tetrasphaera involved in enhanced biological phosphorus removal.</title>
        <authorList>
            <person name="Kristiansen R."/>
            <person name="Nguyen H.T.T."/>
            <person name="Saunders A.M."/>
            <person name="Nielsen J.L."/>
            <person name="Wimmer R."/>
            <person name="Le V.Q."/>
            <person name="McIlroy S.J."/>
            <person name="Petrovski S."/>
            <person name="Seviour R.J."/>
            <person name="Calteau A."/>
            <person name="Nielsen K.L."/>
            <person name="Nielsen P.H."/>
        </authorList>
    </citation>
    <scope>NUCLEOTIDE SEQUENCE [LARGE SCALE GENOMIC DNA]</scope>
    <source>
        <strain evidence="2 3">Lp2</strain>
    </source>
</reference>
<dbReference type="InterPro" id="IPR007061">
    <property type="entry name" value="MST-like"/>
</dbReference>
<name>N0DZK1_9MICO</name>
<evidence type="ECO:0000313" key="3">
    <source>
        <dbReference type="Proteomes" id="UP000013167"/>
    </source>
</evidence>
<dbReference type="Pfam" id="PF04978">
    <property type="entry name" value="MST"/>
    <property type="match status" value="1"/>
</dbReference>
<dbReference type="EMBL" id="CAIZ01000120">
    <property type="protein sequence ID" value="CCH70078.1"/>
    <property type="molecule type" value="Genomic_DNA"/>
</dbReference>
<dbReference type="Proteomes" id="UP000013167">
    <property type="component" value="Unassembled WGS sequence"/>
</dbReference>
<accession>N0DZK1</accession>
<proteinExistence type="predicted"/>
<dbReference type="eggNOG" id="COG2318">
    <property type="taxonomic scope" value="Bacteria"/>
</dbReference>
<evidence type="ECO:0008006" key="4">
    <source>
        <dbReference type="Google" id="ProtNLM"/>
    </source>
</evidence>
<sequence length="69" mass="7883">MVGVGPERHTLEHGLRSHEPGPSRSRRPSRHAAEPTLRWIIAHMIEETARHAGHLDILRELLDGEKAYF</sequence>
<dbReference type="SUPFAM" id="SSF109854">
    <property type="entry name" value="DinB/YfiT-like putative metalloenzymes"/>
    <property type="match status" value="1"/>
</dbReference>
<comment type="caution">
    <text evidence="2">The sequence shown here is derived from an EMBL/GenBank/DDBJ whole genome shotgun (WGS) entry which is preliminary data.</text>
</comment>
<gene>
    <name evidence="2" type="ORF">BN10_500014</name>
</gene>
<dbReference type="HOGENOM" id="CLU_2774542_0_0_11"/>
<evidence type="ECO:0000256" key="1">
    <source>
        <dbReference type="SAM" id="MobiDB-lite"/>
    </source>
</evidence>
<dbReference type="InterPro" id="IPR034660">
    <property type="entry name" value="DinB/YfiT-like"/>
</dbReference>
<evidence type="ECO:0000313" key="2">
    <source>
        <dbReference type="EMBL" id="CCH70078.1"/>
    </source>
</evidence>
<dbReference type="STRING" id="1193181.BN10_500014"/>
<protein>
    <recommendedName>
        <fullName evidence="4">Mini-circle protein</fullName>
    </recommendedName>
</protein>
<dbReference type="Gene3D" id="1.20.120.450">
    <property type="entry name" value="dinb family like domain"/>
    <property type="match status" value="1"/>
</dbReference>
<dbReference type="AlphaFoldDB" id="N0DZK1"/>
<feature type="compositionally biased region" description="Basic and acidic residues" evidence="1">
    <location>
        <begin position="1"/>
        <end position="21"/>
    </location>
</feature>
<organism evidence="2 3">
    <name type="scientific">Phycicoccus elongatus Lp2</name>
    <dbReference type="NCBI Taxonomy" id="1193181"/>
    <lineage>
        <taxon>Bacteria</taxon>
        <taxon>Bacillati</taxon>
        <taxon>Actinomycetota</taxon>
        <taxon>Actinomycetes</taxon>
        <taxon>Micrococcales</taxon>
        <taxon>Intrasporangiaceae</taxon>
        <taxon>Phycicoccus</taxon>
    </lineage>
</organism>